<dbReference type="EMBL" id="BTSX01000004">
    <property type="protein sequence ID" value="GMS93522.1"/>
    <property type="molecule type" value="Genomic_DNA"/>
</dbReference>
<sequence length="81" mass="8891">NFFQLIGDVTNENFLEKLVSDTVAKFGKLDVLVNNAGGSSIVHYGKTIEDTPMSDFDNMVAVNVRPALRLSQLAVPHLEKT</sequence>
<dbReference type="Gene3D" id="3.40.50.720">
    <property type="entry name" value="NAD(P)-binding Rossmann-like Domain"/>
    <property type="match status" value="1"/>
</dbReference>
<organism evidence="1 2">
    <name type="scientific">Pristionchus entomophagus</name>
    <dbReference type="NCBI Taxonomy" id="358040"/>
    <lineage>
        <taxon>Eukaryota</taxon>
        <taxon>Metazoa</taxon>
        <taxon>Ecdysozoa</taxon>
        <taxon>Nematoda</taxon>
        <taxon>Chromadorea</taxon>
        <taxon>Rhabditida</taxon>
        <taxon>Rhabditina</taxon>
        <taxon>Diplogasteromorpha</taxon>
        <taxon>Diplogasteroidea</taxon>
        <taxon>Neodiplogasteridae</taxon>
        <taxon>Pristionchus</taxon>
    </lineage>
</organism>
<reference evidence="1" key="1">
    <citation type="submission" date="2023-10" db="EMBL/GenBank/DDBJ databases">
        <title>Genome assembly of Pristionchus species.</title>
        <authorList>
            <person name="Yoshida K."/>
            <person name="Sommer R.J."/>
        </authorList>
    </citation>
    <scope>NUCLEOTIDE SEQUENCE</scope>
    <source>
        <strain evidence="1">RS0144</strain>
    </source>
</reference>
<dbReference type="InterPro" id="IPR002347">
    <property type="entry name" value="SDR_fam"/>
</dbReference>
<dbReference type="PANTHER" id="PTHR44115">
    <property type="entry name" value="PROTEIN CBG09704"/>
    <property type="match status" value="1"/>
</dbReference>
<accession>A0AAV5TD86</accession>
<evidence type="ECO:0008006" key="3">
    <source>
        <dbReference type="Google" id="ProtNLM"/>
    </source>
</evidence>
<evidence type="ECO:0000313" key="2">
    <source>
        <dbReference type="Proteomes" id="UP001432027"/>
    </source>
</evidence>
<comment type="caution">
    <text evidence="1">The sequence shown here is derived from an EMBL/GenBank/DDBJ whole genome shotgun (WGS) entry which is preliminary data.</text>
</comment>
<protein>
    <recommendedName>
        <fullName evidence="3">Dehydrogenase</fullName>
    </recommendedName>
</protein>
<dbReference type="Proteomes" id="UP001432027">
    <property type="component" value="Unassembled WGS sequence"/>
</dbReference>
<name>A0AAV5TD86_9BILA</name>
<feature type="non-terminal residue" evidence="1">
    <location>
        <position position="1"/>
    </location>
</feature>
<evidence type="ECO:0000313" key="1">
    <source>
        <dbReference type="EMBL" id="GMS93522.1"/>
    </source>
</evidence>
<keyword evidence="2" id="KW-1185">Reference proteome</keyword>
<dbReference type="Pfam" id="PF00106">
    <property type="entry name" value="adh_short"/>
    <property type="match status" value="1"/>
</dbReference>
<proteinExistence type="predicted"/>
<dbReference type="InterPro" id="IPR036291">
    <property type="entry name" value="NAD(P)-bd_dom_sf"/>
</dbReference>
<gene>
    <name evidence="1" type="ORF">PENTCL1PPCAC_15697</name>
</gene>
<feature type="non-terminal residue" evidence="1">
    <location>
        <position position="81"/>
    </location>
</feature>
<dbReference type="SUPFAM" id="SSF51735">
    <property type="entry name" value="NAD(P)-binding Rossmann-fold domains"/>
    <property type="match status" value="1"/>
</dbReference>
<dbReference type="AlphaFoldDB" id="A0AAV5TD86"/>
<dbReference type="PANTHER" id="PTHR44115:SF4">
    <property type="entry name" value="OXIDOREDUCTASE"/>
    <property type="match status" value="1"/>
</dbReference>